<dbReference type="InterPro" id="IPR050851">
    <property type="entry name" value="mRNA_Cap_2O-Ribose_MeTrfase"/>
</dbReference>
<dbReference type="GO" id="GO:0006370">
    <property type="term" value="P:7-methylguanosine mRNA capping"/>
    <property type="evidence" value="ECO:0007669"/>
    <property type="project" value="UniProtKB-UniRule"/>
</dbReference>
<dbReference type="AlphaFoldDB" id="A0A7I8VUG2"/>
<evidence type="ECO:0000313" key="5">
    <source>
        <dbReference type="EMBL" id="CAD5119881.1"/>
    </source>
</evidence>
<organism evidence="5 6">
    <name type="scientific">Dimorphilus gyrociliatus</name>
    <dbReference type="NCBI Taxonomy" id="2664684"/>
    <lineage>
        <taxon>Eukaryota</taxon>
        <taxon>Metazoa</taxon>
        <taxon>Spiralia</taxon>
        <taxon>Lophotrochozoa</taxon>
        <taxon>Annelida</taxon>
        <taxon>Polychaeta</taxon>
        <taxon>Polychaeta incertae sedis</taxon>
        <taxon>Dinophilidae</taxon>
        <taxon>Dimorphilus</taxon>
    </lineage>
</organism>
<feature type="domain" description="RrmJ-type SAM-dependent 2'-O-MTase" evidence="4">
    <location>
        <begin position="198"/>
        <end position="417"/>
    </location>
</feature>
<keyword evidence="1" id="KW-0808">Transferase</keyword>
<dbReference type="Proteomes" id="UP000549394">
    <property type="component" value="Unassembled WGS sequence"/>
</dbReference>
<evidence type="ECO:0000259" key="4">
    <source>
        <dbReference type="PROSITE" id="PS51613"/>
    </source>
</evidence>
<comment type="subcellular location">
    <subcellularLocation>
        <location evidence="1">Nucleus</location>
    </subcellularLocation>
</comment>
<dbReference type="GO" id="GO:0005737">
    <property type="term" value="C:cytoplasm"/>
    <property type="evidence" value="ECO:0007669"/>
    <property type="project" value="TreeGrafter"/>
</dbReference>
<dbReference type="GO" id="GO:0016556">
    <property type="term" value="P:mRNA modification"/>
    <property type="evidence" value="ECO:0007669"/>
    <property type="project" value="UniProtKB-UniRule"/>
</dbReference>
<dbReference type="EMBL" id="CAJFCJ010000011">
    <property type="protein sequence ID" value="CAD5119881.1"/>
    <property type="molecule type" value="Genomic_DNA"/>
</dbReference>
<sequence>MTSNEVHKLSSDSDEEPENKLTSNAMARPNLKRRLEDDRPDDLLKKFSKNYDEKTLKMMTKMGFEPDKGLGSRGQGRKEIVESSKQRGRRGLGLSMPQGLESAPDATWDFTEQEAQVQEAIDWLQNASEASIDLEEMKQEWLKTNPKKLSLFDEDKFVDREVLDQVLKCKSVFDNLEGEEMRQARTRSNPYESIKGGIFLNRAAMKMANMDAVLNYMFTDPQDDKGESLIKQDEPLYFSDICAGPGGFSEYVLWRSTKHFAKGFGFTLKEGANDFKLYDFRSGSQEMFEAHYGVNETDGDGDIYKSDNQEAFKKFVMNSTKNRGVHFVMADGGFSVEGQENIQEILSKRLYLCQFAVALSILRPGGNFVCKIFDIFTSFSVGLIYLMRQSFQRILIFKPVTSRPANSERYIVCNGLKSEELEADTSVEEIVPFEIITGDQEFYSYIKDSNNELGKRQIKALEKIRVFSQNVTLIDSRQVDVRLECLKAWKVPNEPRPNLSRNTLFADIQKLCLSNLPITELSLEFQKKVNVSDLQSLLKNSYNWRCVPFCGERIVYLVSGGKSNVYEYYSEKQRRDKLNIPKKTILIGSFCQEVKGQSKGQRKQEAFHVIDAIVLNGQDIHSYHYNDRVQKIVKFCSCIEMKTRPDLITIRPPKLQKCERAGEILKDVTWILMKTVKEYRPCIPQDNSDYFSALSGILFVPIMNEHWTMQFSKTHRKEYFFNTKTKESIYHGRADMFLPSHKAMTKLLELDIKKDSLNDFEGLKRNLNSNITNITPHEEKC</sequence>
<dbReference type="InterPro" id="IPR025816">
    <property type="entry name" value="RrmJ-type_MeTrfase"/>
</dbReference>
<comment type="caution">
    <text evidence="5">The sequence shown here is derived from an EMBL/GenBank/DDBJ whole genome shotgun (WGS) entry which is preliminary data.</text>
</comment>
<keyword evidence="1" id="KW-0949">S-adenosyl-L-methionine</keyword>
<evidence type="ECO:0000259" key="3">
    <source>
        <dbReference type="PROSITE" id="PS50174"/>
    </source>
</evidence>
<dbReference type="PROSITE" id="PS50174">
    <property type="entry name" value="G_PATCH"/>
    <property type="match status" value="1"/>
</dbReference>
<feature type="compositionally biased region" description="Basic and acidic residues" evidence="2">
    <location>
        <begin position="1"/>
        <end position="11"/>
    </location>
</feature>
<feature type="compositionally biased region" description="Basic and acidic residues" evidence="2">
    <location>
        <begin position="33"/>
        <end position="42"/>
    </location>
</feature>
<dbReference type="GO" id="GO:0004483">
    <property type="term" value="F:methyltransferase cap1 activity"/>
    <property type="evidence" value="ECO:0007669"/>
    <property type="project" value="UniProtKB-UniRule"/>
</dbReference>
<dbReference type="GO" id="GO:0032259">
    <property type="term" value="P:methylation"/>
    <property type="evidence" value="ECO:0007669"/>
    <property type="project" value="UniProtKB-KW"/>
</dbReference>
<dbReference type="InterPro" id="IPR000467">
    <property type="entry name" value="G_patch_dom"/>
</dbReference>
<dbReference type="Pfam" id="PF01585">
    <property type="entry name" value="G-patch"/>
    <property type="match status" value="1"/>
</dbReference>
<evidence type="ECO:0000256" key="2">
    <source>
        <dbReference type="SAM" id="MobiDB-lite"/>
    </source>
</evidence>
<dbReference type="PANTHER" id="PTHR16121">
    <property type="entry name" value="CAP-SPECIFIC MRNA (NUCLEOSIDE-2'-O-)-METHYLTRANSFERASE 1-RELATED"/>
    <property type="match status" value="1"/>
</dbReference>
<feature type="domain" description="G-patch" evidence="3">
    <location>
        <begin position="51"/>
        <end position="97"/>
    </location>
</feature>
<accession>A0A7I8VUG2</accession>
<dbReference type="Pfam" id="PF01728">
    <property type="entry name" value="FtsJ"/>
    <property type="match status" value="1"/>
</dbReference>
<dbReference type="SUPFAM" id="SSF53335">
    <property type="entry name" value="S-adenosyl-L-methionine-dependent methyltransferases"/>
    <property type="match status" value="1"/>
</dbReference>
<dbReference type="PROSITE" id="PS51613">
    <property type="entry name" value="SAM_MT_RRMJ"/>
    <property type="match status" value="1"/>
</dbReference>
<feature type="region of interest" description="Disordered" evidence="2">
    <location>
        <begin position="63"/>
        <end position="102"/>
    </location>
</feature>
<keyword evidence="1" id="KW-0507">mRNA processing</keyword>
<dbReference type="GO" id="GO:0005634">
    <property type="term" value="C:nucleus"/>
    <property type="evidence" value="ECO:0007669"/>
    <property type="project" value="UniProtKB-SubCell"/>
</dbReference>
<feature type="compositionally biased region" description="Basic and acidic residues" evidence="2">
    <location>
        <begin position="64"/>
        <end position="85"/>
    </location>
</feature>
<feature type="region of interest" description="Disordered" evidence="2">
    <location>
        <begin position="1"/>
        <end position="42"/>
    </location>
</feature>
<protein>
    <recommendedName>
        <fullName evidence="1">Cap-specific mRNA (nucleoside-2'-O-)-methyltransferase 1</fullName>
        <ecNumber evidence="1">2.1.1.57</ecNumber>
    </recommendedName>
    <alternativeName>
        <fullName evidence="1">Cap1 2'O-ribose methyltransferase 1</fullName>
    </alternativeName>
</protein>
<dbReference type="OrthoDB" id="10251234at2759"/>
<reference evidence="5 6" key="1">
    <citation type="submission" date="2020-08" db="EMBL/GenBank/DDBJ databases">
        <authorList>
            <person name="Hejnol A."/>
        </authorList>
    </citation>
    <scope>NUCLEOTIDE SEQUENCE [LARGE SCALE GENOMIC DNA]</scope>
</reference>
<keyword evidence="1" id="KW-0489">Methyltransferase</keyword>
<evidence type="ECO:0000313" key="6">
    <source>
        <dbReference type="Proteomes" id="UP000549394"/>
    </source>
</evidence>
<name>A0A7I8VUG2_9ANNE</name>
<gene>
    <name evidence="5" type="ORF">DGYR_LOCUS8060</name>
</gene>
<keyword evidence="1" id="KW-0539">Nucleus</keyword>
<dbReference type="SMART" id="SM00443">
    <property type="entry name" value="G_patch"/>
    <property type="match status" value="1"/>
</dbReference>
<comment type="catalytic activity">
    <reaction evidence="1">
        <text>a 5'-end (N(7)-methyl 5'-triphosphoguanosine)-ribonucleoside in mRNA + S-adenosyl-L-methionine = a 5'-end (N(7)-methyl 5'-triphosphoguanosine)-(2'-O-methyl-ribonucleoside) in mRNA + S-adenosyl-L-homocysteine + H(+)</text>
        <dbReference type="Rhea" id="RHEA:67020"/>
        <dbReference type="Rhea" id="RHEA-COMP:17167"/>
        <dbReference type="Rhea" id="RHEA-COMP:17168"/>
        <dbReference type="ChEBI" id="CHEBI:15378"/>
        <dbReference type="ChEBI" id="CHEBI:57856"/>
        <dbReference type="ChEBI" id="CHEBI:59789"/>
        <dbReference type="ChEBI" id="CHEBI:156461"/>
        <dbReference type="ChEBI" id="CHEBI:167609"/>
        <dbReference type="EC" id="2.1.1.57"/>
    </reaction>
</comment>
<dbReference type="PANTHER" id="PTHR16121:SF0">
    <property type="entry name" value="CAP-SPECIFIC MRNA (NUCLEOSIDE-2'-O-)-METHYLTRANSFERASE 1"/>
    <property type="match status" value="1"/>
</dbReference>
<dbReference type="GO" id="GO:0003676">
    <property type="term" value="F:nucleic acid binding"/>
    <property type="evidence" value="ECO:0007669"/>
    <property type="project" value="UniProtKB-UniRule"/>
</dbReference>
<proteinExistence type="predicted"/>
<dbReference type="Gene3D" id="3.40.50.12760">
    <property type="match status" value="1"/>
</dbReference>
<dbReference type="InterPro" id="IPR002877">
    <property type="entry name" value="RNA_MeTrfase_FtsJ_dom"/>
</dbReference>
<dbReference type="FunFam" id="3.40.50.12760:FF:000004">
    <property type="entry name" value="FtsJ-like methyltransferase"/>
    <property type="match status" value="1"/>
</dbReference>
<evidence type="ECO:0000256" key="1">
    <source>
        <dbReference type="RuleBase" id="RU368012"/>
    </source>
</evidence>
<dbReference type="EC" id="2.1.1.57" evidence="1"/>
<dbReference type="InterPro" id="IPR029063">
    <property type="entry name" value="SAM-dependent_MTases_sf"/>
</dbReference>
<keyword evidence="6" id="KW-1185">Reference proteome</keyword>
<keyword evidence="1" id="KW-0506">mRNA capping</keyword>
<comment type="function">
    <text evidence="1">S-adenosyl-L-methionine-dependent methyltransferase that mediates RNA cap1 2'-O-ribose methylation to the 5'-cap structure of RNAs. Methylates the ribose of the first nucleotide of a m(7)GpppG-capped mRNA to produce m(7)GpppNmp (cap1).</text>
</comment>